<dbReference type="InterPro" id="IPR003018">
    <property type="entry name" value="GAF"/>
</dbReference>
<comment type="catalytic activity">
    <reaction evidence="1">
        <text>ATP + protein L-histidine = ADP + protein N-phospho-L-histidine.</text>
        <dbReference type="EC" id="2.7.13.3"/>
    </reaction>
</comment>
<dbReference type="Pfam" id="PF08447">
    <property type="entry name" value="PAS_3"/>
    <property type="match status" value="1"/>
</dbReference>
<dbReference type="EC" id="2.7.13.3" evidence="2"/>
<feature type="transmembrane region" description="Helical" evidence="6">
    <location>
        <begin position="14"/>
        <end position="36"/>
    </location>
</feature>
<keyword evidence="11" id="KW-1185">Reference proteome</keyword>
<dbReference type="CDD" id="cd06225">
    <property type="entry name" value="HAMP"/>
    <property type="match status" value="1"/>
</dbReference>
<dbReference type="EMBL" id="LGCK01000006">
    <property type="protein sequence ID" value="KPL73479.1"/>
    <property type="molecule type" value="Genomic_DNA"/>
</dbReference>
<dbReference type="InterPro" id="IPR013655">
    <property type="entry name" value="PAS_fold_3"/>
</dbReference>
<dbReference type="PANTHER" id="PTHR43304:SF1">
    <property type="entry name" value="PAC DOMAIN-CONTAINING PROTEIN"/>
    <property type="match status" value="1"/>
</dbReference>
<dbReference type="InterPro" id="IPR035965">
    <property type="entry name" value="PAS-like_dom_sf"/>
</dbReference>
<accession>A0A0P6X294</accession>
<dbReference type="Gene3D" id="3.30.450.40">
    <property type="match status" value="1"/>
</dbReference>
<dbReference type="CDD" id="cd00130">
    <property type="entry name" value="PAS"/>
    <property type="match status" value="1"/>
</dbReference>
<feature type="domain" description="PAC" evidence="8">
    <location>
        <begin position="310"/>
        <end position="362"/>
    </location>
</feature>
<reference evidence="10 11" key="1">
    <citation type="submission" date="2015-07" db="EMBL/GenBank/DDBJ databases">
        <title>Genome sequence of Leptolinea tardivitalis DSM 16556.</title>
        <authorList>
            <person name="Hemp J."/>
            <person name="Ward L.M."/>
            <person name="Pace L.A."/>
            <person name="Fischer W.W."/>
        </authorList>
    </citation>
    <scope>NUCLEOTIDE SEQUENCE [LARGE SCALE GENOMIC DNA]</scope>
    <source>
        <strain evidence="10 11">YMTK-2</strain>
    </source>
</reference>
<evidence type="ECO:0000256" key="5">
    <source>
        <dbReference type="ARBA" id="ARBA00022777"/>
    </source>
</evidence>
<dbReference type="PANTHER" id="PTHR43304">
    <property type="entry name" value="PHYTOCHROME-LIKE PROTEIN CPH1"/>
    <property type="match status" value="1"/>
</dbReference>
<feature type="domain" description="PAS" evidence="7">
    <location>
        <begin position="232"/>
        <end position="307"/>
    </location>
</feature>
<dbReference type="InterPro" id="IPR000014">
    <property type="entry name" value="PAS"/>
</dbReference>
<evidence type="ECO:0000256" key="6">
    <source>
        <dbReference type="SAM" id="Phobius"/>
    </source>
</evidence>
<dbReference type="Pfam" id="PF01590">
    <property type="entry name" value="GAF"/>
    <property type="match status" value="1"/>
</dbReference>
<feature type="domain" description="HAMP" evidence="9">
    <location>
        <begin position="172"/>
        <end position="227"/>
    </location>
</feature>
<sequence length="519" mass="59092">MKFKPQDSTLGRRFFRLSLLVAAFLIVVISLIQVFISYQEKLHSVQETFTDIRNTEVKGISTALWNFSLPELEALTDGIANHPLITYVEIRETSQNVLYSAGREKLTQNVIEDAIPLVYESNGVKTSIGTLLMQVDRSKIWETLWDDIVEVLIFRIVTILVMIFLFVFLIDHQITRYLHYVSEILQNYDLSHLEIPLKIDKPDNNDEIDQLVHAFNDMRQRVLFANRQQNESERKFATLLGNLPGMAYRCKYDLNWTMEVVSAGCYSLTGYQPDDLIENNVISYSQIIYFEDRDMVWNSIHSQIANSQSFEISYRIVTKSGSMRWVWERGSVIYSEDHSISAIEGFISDITEKKQQERELEAIASMSYAIRSAETSKATLTIIMEQTTSLLSTDGCMIELIEPETGGSVIQVANGIYVNAVGSHIPEGKGLNTYIRETLKPYLNNDAIDDPRVYLTEIIKKSPAVCGAPLIAQDELIGFLWIGRTDEISNRVVSVLTAIADIAANAIHRIRLFQQTEKI</sequence>
<comment type="caution">
    <text evidence="10">The sequence shown here is derived from an EMBL/GenBank/DDBJ whole genome shotgun (WGS) entry which is preliminary data.</text>
</comment>
<keyword evidence="5" id="KW-0418">Kinase</keyword>
<dbReference type="PROSITE" id="PS50112">
    <property type="entry name" value="PAS"/>
    <property type="match status" value="1"/>
</dbReference>
<evidence type="ECO:0000259" key="8">
    <source>
        <dbReference type="PROSITE" id="PS50113"/>
    </source>
</evidence>
<dbReference type="PROSITE" id="PS50113">
    <property type="entry name" value="PAC"/>
    <property type="match status" value="1"/>
</dbReference>
<evidence type="ECO:0000256" key="1">
    <source>
        <dbReference type="ARBA" id="ARBA00000085"/>
    </source>
</evidence>
<dbReference type="SMART" id="SM00086">
    <property type="entry name" value="PAC"/>
    <property type="match status" value="1"/>
</dbReference>
<dbReference type="Gene3D" id="6.10.340.10">
    <property type="match status" value="1"/>
</dbReference>
<dbReference type="Proteomes" id="UP000050430">
    <property type="component" value="Unassembled WGS sequence"/>
</dbReference>
<dbReference type="InterPro" id="IPR033414">
    <property type="entry name" value="Sensor_dom"/>
</dbReference>
<dbReference type="InterPro" id="IPR003660">
    <property type="entry name" value="HAMP_dom"/>
</dbReference>
<dbReference type="SUPFAM" id="SSF55781">
    <property type="entry name" value="GAF domain-like"/>
    <property type="match status" value="1"/>
</dbReference>
<evidence type="ECO:0000259" key="9">
    <source>
        <dbReference type="PROSITE" id="PS50885"/>
    </source>
</evidence>
<dbReference type="InterPro" id="IPR052162">
    <property type="entry name" value="Sensor_kinase/Photoreceptor"/>
</dbReference>
<gene>
    <name evidence="10" type="ORF">ADM99_04670</name>
</gene>
<dbReference type="InterPro" id="IPR001610">
    <property type="entry name" value="PAC"/>
</dbReference>
<keyword evidence="4" id="KW-0808">Transferase</keyword>
<evidence type="ECO:0000256" key="4">
    <source>
        <dbReference type="ARBA" id="ARBA00022679"/>
    </source>
</evidence>
<evidence type="ECO:0000313" key="11">
    <source>
        <dbReference type="Proteomes" id="UP000050430"/>
    </source>
</evidence>
<evidence type="ECO:0000313" key="10">
    <source>
        <dbReference type="EMBL" id="KPL73479.1"/>
    </source>
</evidence>
<name>A0A0P6X294_9CHLR</name>
<protein>
    <recommendedName>
        <fullName evidence="2">histidine kinase</fullName>
        <ecNumber evidence="2">2.7.13.3</ecNumber>
    </recommendedName>
</protein>
<keyword evidence="6" id="KW-0812">Transmembrane</keyword>
<evidence type="ECO:0000259" key="7">
    <source>
        <dbReference type="PROSITE" id="PS50112"/>
    </source>
</evidence>
<dbReference type="SUPFAM" id="SSF55785">
    <property type="entry name" value="PYP-like sensor domain (PAS domain)"/>
    <property type="match status" value="1"/>
</dbReference>
<keyword evidence="6" id="KW-0472">Membrane</keyword>
<keyword evidence="6" id="KW-1133">Transmembrane helix</keyword>
<dbReference type="Gene3D" id="3.30.450.20">
    <property type="entry name" value="PAS domain"/>
    <property type="match status" value="1"/>
</dbReference>
<dbReference type="SMART" id="SM00304">
    <property type="entry name" value="HAMP"/>
    <property type="match status" value="1"/>
</dbReference>
<proteinExistence type="predicted"/>
<feature type="transmembrane region" description="Helical" evidence="6">
    <location>
        <begin position="152"/>
        <end position="170"/>
    </location>
</feature>
<dbReference type="GO" id="GO:0016020">
    <property type="term" value="C:membrane"/>
    <property type="evidence" value="ECO:0007669"/>
    <property type="project" value="InterPro"/>
</dbReference>
<dbReference type="InterPro" id="IPR029016">
    <property type="entry name" value="GAF-like_dom_sf"/>
</dbReference>
<dbReference type="GO" id="GO:0007165">
    <property type="term" value="P:signal transduction"/>
    <property type="evidence" value="ECO:0007669"/>
    <property type="project" value="InterPro"/>
</dbReference>
<dbReference type="Pfam" id="PF17149">
    <property type="entry name" value="CHASE5"/>
    <property type="match status" value="1"/>
</dbReference>
<dbReference type="NCBIfam" id="TIGR00229">
    <property type="entry name" value="sensory_box"/>
    <property type="match status" value="1"/>
</dbReference>
<dbReference type="AlphaFoldDB" id="A0A0P6X294"/>
<organism evidence="10 11">
    <name type="scientific">Leptolinea tardivitalis</name>
    <dbReference type="NCBI Taxonomy" id="229920"/>
    <lineage>
        <taxon>Bacteria</taxon>
        <taxon>Bacillati</taxon>
        <taxon>Chloroflexota</taxon>
        <taxon>Anaerolineae</taxon>
        <taxon>Anaerolineales</taxon>
        <taxon>Anaerolineaceae</taxon>
        <taxon>Leptolinea</taxon>
    </lineage>
</organism>
<dbReference type="STRING" id="229920.ADM99_04670"/>
<evidence type="ECO:0000256" key="3">
    <source>
        <dbReference type="ARBA" id="ARBA00022553"/>
    </source>
</evidence>
<dbReference type="OrthoDB" id="139381at2"/>
<dbReference type="PROSITE" id="PS50885">
    <property type="entry name" value="HAMP"/>
    <property type="match status" value="1"/>
</dbReference>
<evidence type="ECO:0000256" key="2">
    <source>
        <dbReference type="ARBA" id="ARBA00012438"/>
    </source>
</evidence>
<dbReference type="InterPro" id="IPR000700">
    <property type="entry name" value="PAS-assoc_C"/>
</dbReference>
<dbReference type="SMART" id="SM00065">
    <property type="entry name" value="GAF"/>
    <property type="match status" value="1"/>
</dbReference>
<dbReference type="GO" id="GO:0004673">
    <property type="term" value="F:protein histidine kinase activity"/>
    <property type="evidence" value="ECO:0007669"/>
    <property type="project" value="UniProtKB-EC"/>
</dbReference>
<keyword evidence="3" id="KW-0597">Phosphoprotein</keyword>
<dbReference type="RefSeq" id="WP_062421949.1">
    <property type="nucleotide sequence ID" value="NZ_BBYA01000009.1"/>
</dbReference>